<dbReference type="SMART" id="SM00343">
    <property type="entry name" value="ZnF_C2HC"/>
    <property type="match status" value="2"/>
</dbReference>
<reference evidence="15" key="2">
    <citation type="journal article" date="2014" name="BMC Genomics">
        <title>A genomic perspective to assessing quality of mass-reared SIT flies used in Mediterranean fruit fly (Ceratitis capitata) eradication in California.</title>
        <authorList>
            <person name="Calla B."/>
            <person name="Hall B."/>
            <person name="Hou S."/>
            <person name="Geib S.M."/>
        </authorList>
    </citation>
    <scope>NUCLEOTIDE SEQUENCE</scope>
</reference>
<dbReference type="FunFam" id="3.30.70.270:FF:000020">
    <property type="entry name" value="Transposon Tf2-6 polyprotein-like Protein"/>
    <property type="match status" value="1"/>
</dbReference>
<dbReference type="GO" id="GO:0006508">
    <property type="term" value="P:proteolysis"/>
    <property type="evidence" value="ECO:0007669"/>
    <property type="project" value="UniProtKB-KW"/>
</dbReference>
<evidence type="ECO:0000256" key="3">
    <source>
        <dbReference type="ARBA" id="ARBA00022679"/>
    </source>
</evidence>
<keyword evidence="2" id="KW-0645">Protease</keyword>
<dbReference type="InterPro" id="IPR001584">
    <property type="entry name" value="Integrase_cat-core"/>
</dbReference>
<evidence type="ECO:0000256" key="5">
    <source>
        <dbReference type="ARBA" id="ARBA00022722"/>
    </source>
</evidence>
<evidence type="ECO:0000256" key="9">
    <source>
        <dbReference type="ARBA" id="ARBA00023268"/>
    </source>
</evidence>
<evidence type="ECO:0000256" key="2">
    <source>
        <dbReference type="ARBA" id="ARBA00022670"/>
    </source>
</evidence>
<dbReference type="Gene3D" id="1.10.340.70">
    <property type="match status" value="1"/>
</dbReference>
<dbReference type="Gene3D" id="3.10.10.10">
    <property type="entry name" value="HIV Type 1 Reverse Transcriptase, subunit A, domain 1"/>
    <property type="match status" value="1"/>
</dbReference>
<dbReference type="Pfam" id="PF17921">
    <property type="entry name" value="Integrase_H2C2"/>
    <property type="match status" value="1"/>
</dbReference>
<dbReference type="CDD" id="cd01647">
    <property type="entry name" value="RT_LTR"/>
    <property type="match status" value="1"/>
</dbReference>
<dbReference type="SUPFAM" id="SSF53098">
    <property type="entry name" value="Ribonuclease H-like"/>
    <property type="match status" value="1"/>
</dbReference>
<keyword evidence="5" id="KW-0540">Nuclease</keyword>
<dbReference type="Gene3D" id="1.10.720.30">
    <property type="entry name" value="SAP domain"/>
    <property type="match status" value="1"/>
</dbReference>
<keyword evidence="4" id="KW-0548">Nucleotidyltransferase</keyword>
<feature type="domain" description="Integrase catalytic" evidence="14">
    <location>
        <begin position="1055"/>
        <end position="1213"/>
    </location>
</feature>
<dbReference type="InterPro" id="IPR036875">
    <property type="entry name" value="Znf_CCHC_sf"/>
</dbReference>
<dbReference type="PANTHER" id="PTHR37984:SF5">
    <property type="entry name" value="PROTEIN NYNRIN-LIKE"/>
    <property type="match status" value="1"/>
</dbReference>
<keyword evidence="8" id="KW-0238">DNA-binding</keyword>
<dbReference type="Pfam" id="PF00078">
    <property type="entry name" value="RVT_1"/>
    <property type="match status" value="1"/>
</dbReference>
<dbReference type="EMBL" id="GAMC01015907">
    <property type="protein sequence ID" value="JAB90648.1"/>
    <property type="molecule type" value="mRNA"/>
</dbReference>
<gene>
    <name evidence="15" type="primary">RTF21</name>
</gene>
<keyword evidence="6" id="KW-0064">Aspartyl protease</keyword>
<dbReference type="EC" id="2.7.7.49" evidence="1"/>
<keyword evidence="10" id="KW-0862">Zinc</keyword>
<dbReference type="PROSITE" id="PS50800">
    <property type="entry name" value="SAP"/>
    <property type="match status" value="1"/>
</dbReference>
<dbReference type="SUPFAM" id="SSF56672">
    <property type="entry name" value="DNA/RNA polymerases"/>
    <property type="match status" value="1"/>
</dbReference>
<dbReference type="GO" id="GO:0008270">
    <property type="term" value="F:zinc ion binding"/>
    <property type="evidence" value="ECO:0007669"/>
    <property type="project" value="UniProtKB-KW"/>
</dbReference>
<evidence type="ECO:0000256" key="1">
    <source>
        <dbReference type="ARBA" id="ARBA00012493"/>
    </source>
</evidence>
<dbReference type="InterPro" id="IPR036397">
    <property type="entry name" value="RNaseH_sf"/>
</dbReference>
<evidence type="ECO:0000256" key="7">
    <source>
        <dbReference type="ARBA" id="ARBA00022759"/>
    </source>
</evidence>
<dbReference type="SUPFAM" id="SSF50630">
    <property type="entry name" value="Acid proteases"/>
    <property type="match status" value="1"/>
</dbReference>
<feature type="domain" description="Reverse transcriptase" evidence="13">
    <location>
        <begin position="536"/>
        <end position="716"/>
    </location>
</feature>
<evidence type="ECO:0000256" key="4">
    <source>
        <dbReference type="ARBA" id="ARBA00022695"/>
    </source>
</evidence>
<proteinExistence type="evidence at transcript level"/>
<dbReference type="InterPro" id="IPR003034">
    <property type="entry name" value="SAP_dom"/>
</dbReference>
<evidence type="ECO:0000259" key="12">
    <source>
        <dbReference type="PROSITE" id="PS50800"/>
    </source>
</evidence>
<dbReference type="GO" id="GO:0042575">
    <property type="term" value="C:DNA polymerase complex"/>
    <property type="evidence" value="ECO:0007669"/>
    <property type="project" value="UniProtKB-ARBA"/>
</dbReference>
<feature type="domain" description="CCHC-type" evidence="11">
    <location>
        <begin position="260"/>
        <end position="276"/>
    </location>
</feature>
<evidence type="ECO:0000259" key="14">
    <source>
        <dbReference type="PROSITE" id="PS50994"/>
    </source>
</evidence>
<dbReference type="Gene3D" id="2.40.70.10">
    <property type="entry name" value="Acid Proteases"/>
    <property type="match status" value="1"/>
</dbReference>
<evidence type="ECO:0000259" key="13">
    <source>
        <dbReference type="PROSITE" id="PS50878"/>
    </source>
</evidence>
<dbReference type="PROSITE" id="PS50878">
    <property type="entry name" value="RT_POL"/>
    <property type="match status" value="1"/>
</dbReference>
<dbReference type="InterPro" id="IPR012337">
    <property type="entry name" value="RNaseH-like_sf"/>
</dbReference>
<evidence type="ECO:0000256" key="10">
    <source>
        <dbReference type="PROSITE-ProRule" id="PRU00047"/>
    </source>
</evidence>
<keyword evidence="7" id="KW-0255">Endonuclease</keyword>
<dbReference type="InterPro" id="IPR000477">
    <property type="entry name" value="RT_dom"/>
</dbReference>
<feature type="domain" description="CCHC-type" evidence="11">
    <location>
        <begin position="281"/>
        <end position="296"/>
    </location>
</feature>
<dbReference type="OrthoDB" id="8057740at2759"/>
<dbReference type="SMART" id="SM00513">
    <property type="entry name" value="SAP"/>
    <property type="match status" value="1"/>
</dbReference>
<protein>
    <recommendedName>
        <fullName evidence="1">RNA-directed DNA polymerase</fullName>
        <ecNumber evidence="1">2.7.7.49</ecNumber>
    </recommendedName>
</protein>
<dbReference type="CDD" id="cd00303">
    <property type="entry name" value="retropepsin_like"/>
    <property type="match status" value="1"/>
</dbReference>
<keyword evidence="10" id="KW-0479">Metal-binding</keyword>
<dbReference type="Gene3D" id="3.30.420.10">
    <property type="entry name" value="Ribonuclease H-like superfamily/Ribonuclease H"/>
    <property type="match status" value="1"/>
</dbReference>
<dbReference type="InterPro" id="IPR001878">
    <property type="entry name" value="Znf_CCHC"/>
</dbReference>
<dbReference type="SUPFAM" id="SSF68906">
    <property type="entry name" value="SAP domain"/>
    <property type="match status" value="1"/>
</dbReference>
<name>W8B0V9_CERCA</name>
<keyword evidence="3" id="KW-0808">Transferase</keyword>
<dbReference type="Gene3D" id="4.10.60.10">
    <property type="entry name" value="Zinc finger, CCHC-type"/>
    <property type="match status" value="1"/>
</dbReference>
<evidence type="ECO:0000313" key="15">
    <source>
        <dbReference type="EMBL" id="JAB90648.1"/>
    </source>
</evidence>
<reference evidence="15" key="1">
    <citation type="submission" date="2013-07" db="EMBL/GenBank/DDBJ databases">
        <authorList>
            <person name="Geib S."/>
        </authorList>
    </citation>
    <scope>NUCLEOTIDE SEQUENCE</scope>
</reference>
<dbReference type="InterPro" id="IPR041588">
    <property type="entry name" value="Integrase_H2C2"/>
</dbReference>
<dbReference type="GO" id="GO:0003964">
    <property type="term" value="F:RNA-directed DNA polymerase activity"/>
    <property type="evidence" value="ECO:0007669"/>
    <property type="project" value="UniProtKB-EC"/>
</dbReference>
<dbReference type="InterPro" id="IPR050951">
    <property type="entry name" value="Retrovirus_Pol_polyprotein"/>
</dbReference>
<dbReference type="Pfam" id="PF02037">
    <property type="entry name" value="SAP"/>
    <property type="match status" value="1"/>
</dbReference>
<accession>W8B0V9</accession>
<dbReference type="GO" id="GO:0015074">
    <property type="term" value="P:DNA integration"/>
    <property type="evidence" value="ECO:0007669"/>
    <property type="project" value="InterPro"/>
</dbReference>
<evidence type="ECO:0000256" key="6">
    <source>
        <dbReference type="ARBA" id="ARBA00022750"/>
    </source>
</evidence>
<keyword evidence="9" id="KW-0511">Multifunctional enzyme</keyword>
<dbReference type="GO" id="GO:0004519">
    <property type="term" value="F:endonuclease activity"/>
    <property type="evidence" value="ECO:0007669"/>
    <property type="project" value="UniProtKB-KW"/>
</dbReference>
<dbReference type="InterPro" id="IPR043502">
    <property type="entry name" value="DNA/RNA_pol_sf"/>
</dbReference>
<dbReference type="InterPro" id="IPR041577">
    <property type="entry name" value="RT_RNaseH_2"/>
</dbReference>
<dbReference type="InterPro" id="IPR021109">
    <property type="entry name" value="Peptidase_aspartic_dom_sf"/>
</dbReference>
<keyword evidence="10" id="KW-0863">Zinc-finger</keyword>
<dbReference type="InterPro" id="IPR043128">
    <property type="entry name" value="Rev_trsase/Diguanyl_cyclase"/>
</dbReference>
<organism evidence="15">
    <name type="scientific">Ceratitis capitata</name>
    <name type="common">Mediterranean fruit fly</name>
    <name type="synonym">Tephritis capitata</name>
    <dbReference type="NCBI Taxonomy" id="7213"/>
    <lineage>
        <taxon>Eukaryota</taxon>
        <taxon>Metazoa</taxon>
        <taxon>Ecdysozoa</taxon>
        <taxon>Arthropoda</taxon>
        <taxon>Hexapoda</taxon>
        <taxon>Insecta</taxon>
        <taxon>Pterygota</taxon>
        <taxon>Neoptera</taxon>
        <taxon>Endopterygota</taxon>
        <taxon>Diptera</taxon>
        <taxon>Brachycera</taxon>
        <taxon>Muscomorpha</taxon>
        <taxon>Tephritoidea</taxon>
        <taxon>Tephritidae</taxon>
        <taxon>Ceratitis</taxon>
        <taxon>Ceratitis</taxon>
    </lineage>
</organism>
<dbReference type="CDD" id="cd09274">
    <property type="entry name" value="RNase_HI_RT_Ty3"/>
    <property type="match status" value="1"/>
</dbReference>
<evidence type="ECO:0000256" key="8">
    <source>
        <dbReference type="ARBA" id="ARBA00023125"/>
    </source>
</evidence>
<dbReference type="Pfam" id="PF17919">
    <property type="entry name" value="RT_RNaseH_2"/>
    <property type="match status" value="1"/>
</dbReference>
<sequence length="1350" mass="155270">MDREQIFRLTVNELKDKLSGLNLSTTGRKATLQDRLCEHFGLTVGDDDGSSDESVSVHSFVIPANGGGRPVFSLRDIENSLLTFSGSGHPSIEEWLEVFESNALAVQWDQLQMFIYGKQLLKGAAHLFVRSQRSISSWSSLKQSLKSEFGTIMPSVEVHRLLRNRRKRSNEDYREYLYTLMEIGKSINLDDKSLIEYFVEGIPDSRSNKSNLYQARSVEELKNQILIYEKVRSGRQPVSNPVRIGEVTNKDNVDNRSPKRCYKCGTIGHLAPNCPRLKSVCYGCGQSGHRVAQCPKNSVQVKQERPNMNTLGARQQAKSMGCVIFKDLSHNYFTFSALLDTGCDLCLMRYDVLMMMGEVKLSDERHELIGIGNSGLSTLGSFILNMSVDGIELNIKFHVVRERDIVYQAIIGNDVLRQVNLVVTEDEVMFTKKVKRDSSEDKEIVVSNDTITEFKSLCFISNPIDKDKVEVELTHLSKIQEKEVENLIRNYSPKMKHISPVEMKICLLDDIPVYQPPRRMSYANRIIVNNQVSEWLREGIIQPSKSEYSSPIVLVKKKDSSYRLCCDYRRINEKIIKDNFPMPLIDDVIERLQSARVYTTIDLRNGFFHVPIEANSTKYTSFVTHQGQYEFRYVPFGICNSPAVFTRYIFAVFRDFVENETVITYMDDLIIPSRNTEEGIVKLRMVLNRAAEYNLKIKWEKCHFLKSRVEFLGYIVENGTIKPSQAKTDAVERFPLPKDRKSVQRYLGLTSYFRRFISGYAVVAKPLSDLLRQGKKFEFGAEQLLAFEQLKAALVKAPVLRLYNPKAMTEVHTDASMFGYGAVLLQKDSEDQHYHPVQYMSRKTTESEERYHSYELEVLAIIAALKKWRVYLLGIQFKIVTDCNAFAMTMRKKEIPIRISRWALFLQDYKYTIEHRSGTRMRHVDALSRVSCLLLEDSLRHRLQMAQAQDDWTRVVIKLLGKDAYEDFYVKHGVLYKNPTKELVVVPSLMEEEVIRIAHNQGHFSSKRTQEVVEKTFYIPHIAEKVKRVVTSCIQCIISDSKVGKKEGFLEPIDKEDRPLGTFHIDHVGPMEKTNKRYSYIFVVIDAFSKFVWLYPTRSTGTEEVVDRLKKQSFIFGHPKRIISDRGVAFTSNSFGDYCKDNGILHLLIATGVPRGNGQVERVHKIVMPMLAKLCSENPSGWYKYVDQVQQTLNNTPPRSTKISPFKLLTGVDMRVSQLQELNEFLDKEAIEEFTNSRENLRKEAQENIATIQKEYKKNFDSKRKGATVYELNQLVAIKRTQFGSSLRLRPKFFGPYKVIKVMNHSRYEVEKVGQGEGPMRTTTVAENMKKWVPSFEAKRNVRMAECGNV</sequence>
<dbReference type="GO" id="GO:0005737">
    <property type="term" value="C:cytoplasm"/>
    <property type="evidence" value="ECO:0007669"/>
    <property type="project" value="UniProtKB-ARBA"/>
</dbReference>
<evidence type="ECO:0000259" key="11">
    <source>
        <dbReference type="PROSITE" id="PS50158"/>
    </source>
</evidence>
<dbReference type="SUPFAM" id="SSF57756">
    <property type="entry name" value="Retrovirus zinc finger-like domains"/>
    <property type="match status" value="1"/>
</dbReference>
<dbReference type="PANTHER" id="PTHR37984">
    <property type="entry name" value="PROTEIN CBG26694"/>
    <property type="match status" value="1"/>
</dbReference>
<dbReference type="Gene3D" id="3.30.70.270">
    <property type="match status" value="2"/>
</dbReference>
<feature type="domain" description="SAP" evidence="12">
    <location>
        <begin position="6"/>
        <end position="40"/>
    </location>
</feature>
<dbReference type="PROSITE" id="PS50158">
    <property type="entry name" value="ZF_CCHC"/>
    <property type="match status" value="2"/>
</dbReference>
<dbReference type="Pfam" id="PF00665">
    <property type="entry name" value="rve"/>
    <property type="match status" value="1"/>
</dbReference>
<dbReference type="InterPro" id="IPR036361">
    <property type="entry name" value="SAP_dom_sf"/>
</dbReference>
<dbReference type="PROSITE" id="PS50994">
    <property type="entry name" value="INTEGRASE"/>
    <property type="match status" value="1"/>
</dbReference>
<dbReference type="GO" id="GO:0003677">
    <property type="term" value="F:DNA binding"/>
    <property type="evidence" value="ECO:0007669"/>
    <property type="project" value="UniProtKB-KW"/>
</dbReference>
<dbReference type="Pfam" id="PF00098">
    <property type="entry name" value="zf-CCHC"/>
    <property type="match status" value="2"/>
</dbReference>
<dbReference type="GO" id="GO:0004190">
    <property type="term" value="F:aspartic-type endopeptidase activity"/>
    <property type="evidence" value="ECO:0007669"/>
    <property type="project" value="UniProtKB-KW"/>
</dbReference>
<keyword evidence="7" id="KW-0378">Hydrolase</keyword>